<feature type="region of interest" description="Disordered" evidence="7">
    <location>
        <begin position="75"/>
        <end position="114"/>
    </location>
</feature>
<keyword evidence="3" id="KW-0238">DNA-binding</keyword>
<dbReference type="PANTHER" id="PTHR32096:SF80">
    <property type="entry name" value="WRKY TRANSCRIPTION FACTOR 27-RELATED"/>
    <property type="match status" value="1"/>
</dbReference>
<evidence type="ECO:0000256" key="3">
    <source>
        <dbReference type="ARBA" id="ARBA00023125"/>
    </source>
</evidence>
<gene>
    <name evidence="9" type="ORF">M0R45_024320</name>
</gene>
<dbReference type="InterPro" id="IPR044810">
    <property type="entry name" value="WRKY_plant"/>
</dbReference>
<feature type="region of interest" description="Disordered" evidence="7">
    <location>
        <begin position="191"/>
        <end position="216"/>
    </location>
</feature>
<evidence type="ECO:0000256" key="4">
    <source>
        <dbReference type="ARBA" id="ARBA00023163"/>
    </source>
</evidence>
<dbReference type="SUPFAM" id="SSF118290">
    <property type="entry name" value="WRKY DNA-binding domain"/>
    <property type="match status" value="1"/>
</dbReference>
<comment type="caution">
    <text evidence="9">The sequence shown here is derived from an EMBL/GenBank/DDBJ whole genome shotgun (WGS) entry which is preliminary data.</text>
</comment>
<name>A0AAW1WTV7_RUBAR</name>
<dbReference type="GO" id="GO:0005634">
    <property type="term" value="C:nucleus"/>
    <property type="evidence" value="ECO:0007669"/>
    <property type="project" value="UniProtKB-SubCell"/>
</dbReference>
<dbReference type="PANTHER" id="PTHR32096">
    <property type="entry name" value="WRKY TRANSCRIPTION FACTOR 30-RELATED-RELATED"/>
    <property type="match status" value="1"/>
</dbReference>
<evidence type="ECO:0000256" key="2">
    <source>
        <dbReference type="ARBA" id="ARBA00023015"/>
    </source>
</evidence>
<protein>
    <recommendedName>
        <fullName evidence="8">WRKY domain-containing protein</fullName>
    </recommendedName>
</protein>
<dbReference type="GO" id="GO:0000976">
    <property type="term" value="F:transcription cis-regulatory region binding"/>
    <property type="evidence" value="ECO:0007669"/>
    <property type="project" value="TreeGrafter"/>
</dbReference>
<evidence type="ECO:0000256" key="1">
    <source>
        <dbReference type="ARBA" id="ARBA00004123"/>
    </source>
</evidence>
<sequence length="300" mass="34206">MENWDLQAVVRGCNNNTMEYSRPCNFGFAPLTIEEDDEIFHAFPQLFEATTAFDELEELYKPFYPLLQPISPPTIPTPSVSVPQEVAEKEEKPKKLKSMKEPSPMCKKSRKNQSKRVVKEVKEEDLFSDVWAWRKYGQKPIKGSPYPRSYYRCSSSKGCSARKQVERSCSNPELFIITYTAEHNHVRPTRRNSLAGSTRTKFPKCQKKEQHTKEVAPVKEEAQRLLEEDEVSQESVTDMMLGDEVVPGFEDLDQKLKELGELMASEPVLADGFFSDPFSDSYFPSSWFTGHSSSTVTGAC</sequence>
<accession>A0AAW1WTV7</accession>
<dbReference type="AlphaFoldDB" id="A0AAW1WTV7"/>
<keyword evidence="10" id="KW-1185">Reference proteome</keyword>
<dbReference type="PROSITE" id="PS50811">
    <property type="entry name" value="WRKY"/>
    <property type="match status" value="1"/>
</dbReference>
<evidence type="ECO:0000256" key="6">
    <source>
        <dbReference type="ARBA" id="ARBA00060761"/>
    </source>
</evidence>
<dbReference type="GO" id="GO:0003700">
    <property type="term" value="F:DNA-binding transcription factor activity"/>
    <property type="evidence" value="ECO:0007669"/>
    <property type="project" value="InterPro"/>
</dbReference>
<evidence type="ECO:0000256" key="5">
    <source>
        <dbReference type="ARBA" id="ARBA00023242"/>
    </source>
</evidence>
<dbReference type="InterPro" id="IPR003657">
    <property type="entry name" value="WRKY_dom"/>
</dbReference>
<keyword evidence="2" id="KW-0805">Transcription regulation</keyword>
<dbReference type="EMBL" id="JBEDUW010000005">
    <property type="protein sequence ID" value="KAK9927119.1"/>
    <property type="molecule type" value="Genomic_DNA"/>
</dbReference>
<evidence type="ECO:0000313" key="9">
    <source>
        <dbReference type="EMBL" id="KAK9927119.1"/>
    </source>
</evidence>
<feature type="compositionally biased region" description="Basic and acidic residues" evidence="7">
    <location>
        <begin position="206"/>
        <end position="216"/>
    </location>
</feature>
<evidence type="ECO:0000256" key="7">
    <source>
        <dbReference type="SAM" id="MobiDB-lite"/>
    </source>
</evidence>
<comment type="subcellular location">
    <subcellularLocation>
        <location evidence="1">Nucleus</location>
    </subcellularLocation>
</comment>
<dbReference type="Proteomes" id="UP001457282">
    <property type="component" value="Unassembled WGS sequence"/>
</dbReference>
<feature type="domain" description="WRKY" evidence="8">
    <location>
        <begin position="122"/>
        <end position="188"/>
    </location>
</feature>
<evidence type="ECO:0000313" key="10">
    <source>
        <dbReference type="Proteomes" id="UP001457282"/>
    </source>
</evidence>
<keyword evidence="5" id="KW-0539">Nucleus</keyword>
<dbReference type="Gene3D" id="2.20.25.80">
    <property type="entry name" value="WRKY domain"/>
    <property type="match status" value="1"/>
</dbReference>
<comment type="similarity">
    <text evidence="6">Belongs to the WRKY group II-e family.</text>
</comment>
<dbReference type="FunFam" id="2.20.25.80:FF:000007">
    <property type="entry name" value="WRKY transcription factor 22"/>
    <property type="match status" value="1"/>
</dbReference>
<dbReference type="Pfam" id="PF03106">
    <property type="entry name" value="WRKY"/>
    <property type="match status" value="1"/>
</dbReference>
<feature type="compositionally biased region" description="Polar residues" evidence="7">
    <location>
        <begin position="191"/>
        <end position="200"/>
    </location>
</feature>
<proteinExistence type="inferred from homology"/>
<dbReference type="SMART" id="SM00774">
    <property type="entry name" value="WRKY"/>
    <property type="match status" value="1"/>
</dbReference>
<organism evidence="9 10">
    <name type="scientific">Rubus argutus</name>
    <name type="common">Southern blackberry</name>
    <dbReference type="NCBI Taxonomy" id="59490"/>
    <lineage>
        <taxon>Eukaryota</taxon>
        <taxon>Viridiplantae</taxon>
        <taxon>Streptophyta</taxon>
        <taxon>Embryophyta</taxon>
        <taxon>Tracheophyta</taxon>
        <taxon>Spermatophyta</taxon>
        <taxon>Magnoliopsida</taxon>
        <taxon>eudicotyledons</taxon>
        <taxon>Gunneridae</taxon>
        <taxon>Pentapetalae</taxon>
        <taxon>rosids</taxon>
        <taxon>fabids</taxon>
        <taxon>Rosales</taxon>
        <taxon>Rosaceae</taxon>
        <taxon>Rosoideae</taxon>
        <taxon>Rosoideae incertae sedis</taxon>
        <taxon>Rubus</taxon>
    </lineage>
</organism>
<evidence type="ECO:0000259" key="8">
    <source>
        <dbReference type="PROSITE" id="PS50811"/>
    </source>
</evidence>
<reference evidence="9 10" key="1">
    <citation type="journal article" date="2023" name="G3 (Bethesda)">
        <title>A chromosome-length genome assembly and annotation of blackberry (Rubus argutus, cv. 'Hillquist').</title>
        <authorList>
            <person name="Bruna T."/>
            <person name="Aryal R."/>
            <person name="Dudchenko O."/>
            <person name="Sargent D.J."/>
            <person name="Mead D."/>
            <person name="Buti M."/>
            <person name="Cavallini A."/>
            <person name="Hytonen T."/>
            <person name="Andres J."/>
            <person name="Pham M."/>
            <person name="Weisz D."/>
            <person name="Mascagni F."/>
            <person name="Usai G."/>
            <person name="Natali L."/>
            <person name="Bassil N."/>
            <person name="Fernandez G.E."/>
            <person name="Lomsadze A."/>
            <person name="Armour M."/>
            <person name="Olukolu B."/>
            <person name="Poorten T."/>
            <person name="Britton C."/>
            <person name="Davik J."/>
            <person name="Ashrafi H."/>
            <person name="Aiden E.L."/>
            <person name="Borodovsky M."/>
            <person name="Worthington M."/>
        </authorList>
    </citation>
    <scope>NUCLEOTIDE SEQUENCE [LARGE SCALE GENOMIC DNA]</scope>
    <source>
        <strain evidence="9">PI 553951</strain>
    </source>
</reference>
<dbReference type="InterPro" id="IPR036576">
    <property type="entry name" value="WRKY_dom_sf"/>
</dbReference>
<keyword evidence="4" id="KW-0804">Transcription</keyword>